<reference evidence="1 2" key="1">
    <citation type="journal article" date="2023" name="Genes (Basel)">
        <title>Chromosome-Level Genome Assembly and Circadian Gene Repertoire of the Patagonia Blennie Eleginops maclovinus-The Closest Ancestral Proxy of Antarctic Cryonotothenioids.</title>
        <authorList>
            <person name="Cheng C.C."/>
            <person name="Rivera-Colon A.G."/>
            <person name="Minhas B.F."/>
            <person name="Wilson L."/>
            <person name="Rayamajhi N."/>
            <person name="Vargas-Chacoff L."/>
            <person name="Catchen J.M."/>
        </authorList>
    </citation>
    <scope>NUCLEOTIDE SEQUENCE [LARGE SCALE GENOMIC DNA]</scope>
    <source>
        <strain evidence="1">JMC-PN-2008</strain>
    </source>
</reference>
<comment type="caution">
    <text evidence="1">The sequence shown here is derived from an EMBL/GenBank/DDBJ whole genome shotgun (WGS) entry which is preliminary data.</text>
</comment>
<sequence length="82" mass="9240">MAISPARQYGFRQLQAAVGSLIRVSVMSPHLTCRLCRTVLKGGRLIMDWGYAAEAATFKFNTEVLSSKQSLRYDQFRQLLVS</sequence>
<organism evidence="1 2">
    <name type="scientific">Eleginops maclovinus</name>
    <name type="common">Patagonian blennie</name>
    <name type="synonym">Eleginus maclovinus</name>
    <dbReference type="NCBI Taxonomy" id="56733"/>
    <lineage>
        <taxon>Eukaryota</taxon>
        <taxon>Metazoa</taxon>
        <taxon>Chordata</taxon>
        <taxon>Craniata</taxon>
        <taxon>Vertebrata</taxon>
        <taxon>Euteleostomi</taxon>
        <taxon>Actinopterygii</taxon>
        <taxon>Neopterygii</taxon>
        <taxon>Teleostei</taxon>
        <taxon>Neoteleostei</taxon>
        <taxon>Acanthomorphata</taxon>
        <taxon>Eupercaria</taxon>
        <taxon>Perciformes</taxon>
        <taxon>Notothenioidei</taxon>
        <taxon>Eleginopidae</taxon>
        <taxon>Eleginops</taxon>
    </lineage>
</organism>
<gene>
    <name evidence="1" type="ORF">PBY51_006219</name>
</gene>
<accession>A0AAN7ZVR5</accession>
<evidence type="ECO:0000313" key="2">
    <source>
        <dbReference type="Proteomes" id="UP001346869"/>
    </source>
</evidence>
<proteinExistence type="predicted"/>
<dbReference type="AlphaFoldDB" id="A0AAN7ZVR5"/>
<protein>
    <submittedName>
        <fullName evidence="1">Uncharacterized protein</fullName>
    </submittedName>
</protein>
<name>A0AAN7ZVR5_ELEMC</name>
<evidence type="ECO:0000313" key="1">
    <source>
        <dbReference type="EMBL" id="KAK5848621.1"/>
    </source>
</evidence>
<dbReference type="EMBL" id="JAUZQC010000025">
    <property type="protein sequence ID" value="KAK5848621.1"/>
    <property type="molecule type" value="Genomic_DNA"/>
</dbReference>
<keyword evidence="2" id="KW-1185">Reference proteome</keyword>
<reference evidence="1 2" key="2">
    <citation type="journal article" date="2023" name="Mol. Biol. Evol.">
        <title>Genomics of Secondarily Temperate Adaptation in the Only Non-Antarctic Icefish.</title>
        <authorList>
            <person name="Rivera-Colon A.G."/>
            <person name="Rayamajhi N."/>
            <person name="Minhas B.F."/>
            <person name="Madrigal G."/>
            <person name="Bilyk K.T."/>
            <person name="Yoon V."/>
            <person name="Hune M."/>
            <person name="Gregory S."/>
            <person name="Cheng C.H.C."/>
            <person name="Catchen J.M."/>
        </authorList>
    </citation>
    <scope>NUCLEOTIDE SEQUENCE [LARGE SCALE GENOMIC DNA]</scope>
    <source>
        <strain evidence="1">JMC-PN-2008</strain>
    </source>
</reference>
<dbReference type="Proteomes" id="UP001346869">
    <property type="component" value="Unassembled WGS sequence"/>
</dbReference>